<reference evidence="2 3" key="1">
    <citation type="submission" date="2020-08" db="EMBL/GenBank/DDBJ databases">
        <title>Functional genomics of gut bacteria from endangered species of beetles.</title>
        <authorList>
            <person name="Carlos-Shanley C."/>
        </authorList>
    </citation>
    <scope>NUCLEOTIDE SEQUENCE [LARGE SCALE GENOMIC DNA]</scope>
    <source>
        <strain evidence="2 3">S00179</strain>
    </source>
</reference>
<dbReference type="EMBL" id="JACHLI010000043">
    <property type="protein sequence ID" value="MBB4867569.1"/>
    <property type="molecule type" value="Genomic_DNA"/>
</dbReference>
<keyword evidence="1" id="KW-0175">Coiled coil</keyword>
<name>A0A7W7KRD9_PSENT</name>
<organism evidence="2 3">
    <name type="scientific">Pseudomonas nitroreducens</name>
    <dbReference type="NCBI Taxonomy" id="46680"/>
    <lineage>
        <taxon>Bacteria</taxon>
        <taxon>Pseudomonadati</taxon>
        <taxon>Pseudomonadota</taxon>
        <taxon>Gammaproteobacteria</taxon>
        <taxon>Pseudomonadales</taxon>
        <taxon>Pseudomonadaceae</taxon>
        <taxon>Pseudomonas</taxon>
    </lineage>
</organism>
<evidence type="ECO:0000256" key="1">
    <source>
        <dbReference type="SAM" id="Coils"/>
    </source>
</evidence>
<gene>
    <name evidence="2" type="ORF">HNP46_006483</name>
</gene>
<dbReference type="RefSeq" id="WP_184597216.1">
    <property type="nucleotide sequence ID" value="NZ_JACHLI010000043.1"/>
</dbReference>
<comment type="caution">
    <text evidence="2">The sequence shown here is derived from an EMBL/GenBank/DDBJ whole genome shotgun (WGS) entry which is preliminary data.</text>
</comment>
<dbReference type="Proteomes" id="UP000566995">
    <property type="component" value="Unassembled WGS sequence"/>
</dbReference>
<evidence type="ECO:0000313" key="2">
    <source>
        <dbReference type="EMBL" id="MBB4867569.1"/>
    </source>
</evidence>
<feature type="coiled-coil region" evidence="1">
    <location>
        <begin position="94"/>
        <end position="126"/>
    </location>
</feature>
<protein>
    <submittedName>
        <fullName evidence="2">Uncharacterized protein</fullName>
    </submittedName>
</protein>
<proteinExistence type="predicted"/>
<evidence type="ECO:0000313" key="3">
    <source>
        <dbReference type="Proteomes" id="UP000566995"/>
    </source>
</evidence>
<dbReference type="AlphaFoldDB" id="A0A7W7KRD9"/>
<accession>A0A7W7KRD9</accession>
<sequence length="167" mass="18636">MKPADVIPFDLDFLNVREDYQVDPANRFYVEDYVHGRCHLFALALAKATQYKIGIFVDEDCIPEDGDTPIRVLVHAFCYVKDDLVIDARGIRCKVDLENEFEGMAMEFAELEGEAAEAQLQQWMAEGGCCSLLEGEEKALGAYVRDMRRNGLLAAPRGVAELSPSIG</sequence>